<feature type="domain" description="EamA" evidence="9">
    <location>
        <begin position="156"/>
        <end position="288"/>
    </location>
</feature>
<evidence type="ECO:0000313" key="10">
    <source>
        <dbReference type="EMBL" id="MFD1721110.1"/>
    </source>
</evidence>
<dbReference type="SUPFAM" id="SSF103481">
    <property type="entry name" value="Multidrug resistance efflux transporter EmrE"/>
    <property type="match status" value="2"/>
</dbReference>
<evidence type="ECO:0000256" key="7">
    <source>
        <dbReference type="ARBA" id="ARBA00023136"/>
    </source>
</evidence>
<dbReference type="PANTHER" id="PTHR22911:SF137">
    <property type="entry name" value="SOLUTE CARRIER FAMILY 35 MEMBER G2-RELATED"/>
    <property type="match status" value="1"/>
</dbReference>
<evidence type="ECO:0000256" key="8">
    <source>
        <dbReference type="SAM" id="Phobius"/>
    </source>
</evidence>
<dbReference type="PANTHER" id="PTHR22911">
    <property type="entry name" value="ACYL-MALONYL CONDENSING ENZYME-RELATED"/>
    <property type="match status" value="1"/>
</dbReference>
<gene>
    <name evidence="10" type="primary">rarD</name>
    <name evidence="10" type="ORF">ACFSBI_06065</name>
</gene>
<name>A0ABW4LC50_9MICO</name>
<sequence length="307" mass="32581">MPDETSSRRAGLAYGIGAYALWGAMPVYFLQMRPAGPFEIVGWRILFSLVFCALLIVATRSWQRLRAVLHDRRAALLFGLAGALVYINWTIYVGATTTGHVVEAALGYFINPIVTVLLGVVVLRERLRPGQWAAVAVSAIAVVVLGVEGGTPPLISLGLAFSFGLYGLVKKRAGARVDPLSGLTLETVWLAPVAVVQLLVLGLGSGLAFGTAGWYPSLMLASAGVGTAVPLLLFASSTRRLPLSVAGFLQYLAPILQFATGVFLLHEPMSPGRWAGFALVWTALVLLVGETLLHGGLRRRAAPVPIA</sequence>
<dbReference type="NCBIfam" id="TIGR00688">
    <property type="entry name" value="rarD"/>
    <property type="match status" value="1"/>
</dbReference>
<dbReference type="Gene3D" id="1.10.3730.20">
    <property type="match status" value="1"/>
</dbReference>
<protein>
    <submittedName>
        <fullName evidence="10">EamA family transporter RarD</fullName>
    </submittedName>
</protein>
<accession>A0ABW4LC50</accession>
<feature type="transmembrane region" description="Helical" evidence="8">
    <location>
        <begin position="153"/>
        <end position="169"/>
    </location>
</feature>
<keyword evidence="11" id="KW-1185">Reference proteome</keyword>
<evidence type="ECO:0000256" key="5">
    <source>
        <dbReference type="ARBA" id="ARBA00022692"/>
    </source>
</evidence>
<comment type="similarity">
    <text evidence="2">Belongs to the EamA transporter family.</text>
</comment>
<evidence type="ECO:0000256" key="2">
    <source>
        <dbReference type="ARBA" id="ARBA00007362"/>
    </source>
</evidence>
<evidence type="ECO:0000259" key="9">
    <source>
        <dbReference type="Pfam" id="PF00892"/>
    </source>
</evidence>
<keyword evidence="6 8" id="KW-1133">Transmembrane helix</keyword>
<feature type="transmembrane region" description="Helical" evidence="8">
    <location>
        <begin position="248"/>
        <end position="266"/>
    </location>
</feature>
<feature type="transmembrane region" description="Helical" evidence="8">
    <location>
        <begin position="41"/>
        <end position="62"/>
    </location>
</feature>
<organism evidence="10 11">
    <name type="scientific">Amnibacterium endophyticum</name>
    <dbReference type="NCBI Taxonomy" id="2109337"/>
    <lineage>
        <taxon>Bacteria</taxon>
        <taxon>Bacillati</taxon>
        <taxon>Actinomycetota</taxon>
        <taxon>Actinomycetes</taxon>
        <taxon>Micrococcales</taxon>
        <taxon>Microbacteriaceae</taxon>
        <taxon>Amnibacterium</taxon>
    </lineage>
</organism>
<evidence type="ECO:0000256" key="1">
    <source>
        <dbReference type="ARBA" id="ARBA00004651"/>
    </source>
</evidence>
<feature type="transmembrane region" description="Helical" evidence="8">
    <location>
        <begin position="189"/>
        <end position="209"/>
    </location>
</feature>
<dbReference type="InterPro" id="IPR004626">
    <property type="entry name" value="RarD"/>
</dbReference>
<dbReference type="InterPro" id="IPR000620">
    <property type="entry name" value="EamA_dom"/>
</dbReference>
<evidence type="ECO:0000256" key="3">
    <source>
        <dbReference type="ARBA" id="ARBA00022448"/>
    </source>
</evidence>
<feature type="transmembrane region" description="Helical" evidence="8">
    <location>
        <begin position="105"/>
        <end position="123"/>
    </location>
</feature>
<proteinExistence type="inferred from homology"/>
<feature type="transmembrane region" description="Helical" evidence="8">
    <location>
        <begin position="12"/>
        <end position="29"/>
    </location>
</feature>
<dbReference type="EMBL" id="JBHUEA010000007">
    <property type="protein sequence ID" value="MFD1721110.1"/>
    <property type="molecule type" value="Genomic_DNA"/>
</dbReference>
<feature type="transmembrane region" description="Helical" evidence="8">
    <location>
        <begin position="215"/>
        <end position="236"/>
    </location>
</feature>
<feature type="domain" description="EamA" evidence="9">
    <location>
        <begin position="11"/>
        <end position="145"/>
    </location>
</feature>
<evidence type="ECO:0000256" key="4">
    <source>
        <dbReference type="ARBA" id="ARBA00022475"/>
    </source>
</evidence>
<feature type="transmembrane region" description="Helical" evidence="8">
    <location>
        <begin position="74"/>
        <end position="93"/>
    </location>
</feature>
<dbReference type="RefSeq" id="WP_377933056.1">
    <property type="nucleotide sequence ID" value="NZ_JBHUEA010000007.1"/>
</dbReference>
<dbReference type="InterPro" id="IPR037185">
    <property type="entry name" value="EmrE-like"/>
</dbReference>
<feature type="transmembrane region" description="Helical" evidence="8">
    <location>
        <begin position="272"/>
        <end position="293"/>
    </location>
</feature>
<comment type="subcellular location">
    <subcellularLocation>
        <location evidence="1">Cell membrane</location>
        <topology evidence="1">Multi-pass membrane protein</topology>
    </subcellularLocation>
</comment>
<evidence type="ECO:0000313" key="11">
    <source>
        <dbReference type="Proteomes" id="UP001597347"/>
    </source>
</evidence>
<keyword evidence="5 8" id="KW-0812">Transmembrane</keyword>
<comment type="caution">
    <text evidence="10">The sequence shown here is derived from an EMBL/GenBank/DDBJ whole genome shotgun (WGS) entry which is preliminary data.</text>
</comment>
<keyword evidence="4" id="KW-1003">Cell membrane</keyword>
<evidence type="ECO:0000256" key="6">
    <source>
        <dbReference type="ARBA" id="ARBA00022989"/>
    </source>
</evidence>
<dbReference type="Proteomes" id="UP001597347">
    <property type="component" value="Unassembled WGS sequence"/>
</dbReference>
<reference evidence="11" key="1">
    <citation type="journal article" date="2019" name="Int. J. Syst. Evol. Microbiol.">
        <title>The Global Catalogue of Microorganisms (GCM) 10K type strain sequencing project: providing services to taxonomists for standard genome sequencing and annotation.</title>
        <authorList>
            <consortium name="The Broad Institute Genomics Platform"/>
            <consortium name="The Broad Institute Genome Sequencing Center for Infectious Disease"/>
            <person name="Wu L."/>
            <person name="Ma J."/>
        </authorList>
    </citation>
    <scope>NUCLEOTIDE SEQUENCE [LARGE SCALE GENOMIC DNA]</scope>
    <source>
        <strain evidence="11">CGMCC 1.12471</strain>
    </source>
</reference>
<keyword evidence="7 8" id="KW-0472">Membrane</keyword>
<feature type="transmembrane region" description="Helical" evidence="8">
    <location>
        <begin position="130"/>
        <end position="147"/>
    </location>
</feature>
<keyword evidence="3" id="KW-0813">Transport</keyword>
<dbReference type="Pfam" id="PF00892">
    <property type="entry name" value="EamA"/>
    <property type="match status" value="2"/>
</dbReference>